<dbReference type="SUPFAM" id="SSF48208">
    <property type="entry name" value="Six-hairpin glycosidases"/>
    <property type="match status" value="1"/>
</dbReference>
<name>A0A7W5G872_9BACL</name>
<dbReference type="PANTHER" id="PTHR47791">
    <property type="entry name" value="MEIOTICALLY UP-REGULATED GENE 191 PROTEIN"/>
    <property type="match status" value="1"/>
</dbReference>
<dbReference type="Gene3D" id="1.50.10.20">
    <property type="match status" value="1"/>
</dbReference>
<dbReference type="PANTHER" id="PTHR47791:SF3">
    <property type="entry name" value="MEIOTICALLY UP-REGULATED GENE 191 PROTEIN"/>
    <property type="match status" value="1"/>
</dbReference>
<dbReference type="Pfam" id="PF03663">
    <property type="entry name" value="Glyco_hydro_76"/>
    <property type="match status" value="1"/>
</dbReference>
<sequence>MSMNSQVDFVQDAMFSHYWNEESLIMNQWYPKEASPAHENYYYWWQAHVIDVFVDGLNRTNDRKYQDRIEAIHEGILASNGGTFLHHYYDDMEWLALALLRIYQITREEKYKSSVLELWADIQTAWSDQMGGGMGWNKGQKDYKNTPANAPAAILAARLYQSFGNEADLDWAVRIYKWNLDYLVDPQTGFVWDGMNRNGDMLIDYDWAFTYCQGVFIGAGVELYRCTGEPRYLEDAKRTAETCFDRFAKPNQLIFPDEGIDDTGLFKGILIRYLVELQREAPDMNVIRDVIEANAAVFAAKGLEQQRGLCGPSWEKHPELPVQLSVQLSGVMLMEAAELVKKADS</sequence>
<proteinExistence type="predicted"/>
<evidence type="ECO:0000313" key="1">
    <source>
        <dbReference type="EMBL" id="MBB3150311.1"/>
    </source>
</evidence>
<organism evidence="1 2">
    <name type="scientific">Paenibacillus endophyticus</name>
    <dbReference type="NCBI Taxonomy" id="1294268"/>
    <lineage>
        <taxon>Bacteria</taxon>
        <taxon>Bacillati</taxon>
        <taxon>Bacillota</taxon>
        <taxon>Bacilli</taxon>
        <taxon>Bacillales</taxon>
        <taxon>Paenibacillaceae</taxon>
        <taxon>Paenibacillus</taxon>
    </lineage>
</organism>
<dbReference type="InterPro" id="IPR008928">
    <property type="entry name" value="6-hairpin_glycosidase_sf"/>
</dbReference>
<dbReference type="InterPro" id="IPR005198">
    <property type="entry name" value="Glyco_hydro_76"/>
</dbReference>
<protein>
    <submittedName>
        <fullName evidence="1">Putative alpha-1,6-mannanase (GH76 family)</fullName>
    </submittedName>
</protein>
<evidence type="ECO:0000313" key="2">
    <source>
        <dbReference type="Proteomes" id="UP000518605"/>
    </source>
</evidence>
<dbReference type="RefSeq" id="WP_246431531.1">
    <property type="nucleotide sequence ID" value="NZ_CBCSLB010000001.1"/>
</dbReference>
<keyword evidence="2" id="KW-1185">Reference proteome</keyword>
<accession>A0A7W5G872</accession>
<comment type="caution">
    <text evidence="1">The sequence shown here is derived from an EMBL/GenBank/DDBJ whole genome shotgun (WGS) entry which is preliminary data.</text>
</comment>
<dbReference type="PIRSF" id="PIRSF021505">
    <property type="entry name" value="O_gly_hdrol"/>
    <property type="match status" value="1"/>
</dbReference>
<dbReference type="EMBL" id="JACHXW010000001">
    <property type="protein sequence ID" value="MBB3150311.1"/>
    <property type="molecule type" value="Genomic_DNA"/>
</dbReference>
<dbReference type="GO" id="GO:0005975">
    <property type="term" value="P:carbohydrate metabolic process"/>
    <property type="evidence" value="ECO:0007669"/>
    <property type="project" value="InterPro"/>
</dbReference>
<dbReference type="Proteomes" id="UP000518605">
    <property type="component" value="Unassembled WGS sequence"/>
</dbReference>
<dbReference type="InterPro" id="IPR014512">
    <property type="entry name" value="O_gly_hydro"/>
</dbReference>
<gene>
    <name evidence="1" type="ORF">FHS16_000343</name>
</gene>
<dbReference type="InterPro" id="IPR053169">
    <property type="entry name" value="MUG_Protein"/>
</dbReference>
<reference evidence="1 2" key="1">
    <citation type="submission" date="2020-08" db="EMBL/GenBank/DDBJ databases">
        <title>Genomic Encyclopedia of Type Strains, Phase III (KMG-III): the genomes of soil and plant-associated and newly described type strains.</title>
        <authorList>
            <person name="Whitman W."/>
        </authorList>
    </citation>
    <scope>NUCLEOTIDE SEQUENCE [LARGE SCALE GENOMIC DNA]</scope>
    <source>
        <strain evidence="1 2">CECT 8234</strain>
    </source>
</reference>
<dbReference type="AlphaFoldDB" id="A0A7W5G872"/>